<evidence type="ECO:0000313" key="1">
    <source>
        <dbReference type="EMBL" id="GBG64461.1"/>
    </source>
</evidence>
<accession>A0A388K326</accession>
<reference evidence="1 2" key="1">
    <citation type="journal article" date="2018" name="Cell">
        <title>The Chara Genome: Secondary Complexity and Implications for Plant Terrestrialization.</title>
        <authorList>
            <person name="Nishiyama T."/>
            <person name="Sakayama H."/>
            <person name="Vries J.D."/>
            <person name="Buschmann H."/>
            <person name="Saint-Marcoux D."/>
            <person name="Ullrich K.K."/>
            <person name="Haas F.B."/>
            <person name="Vanderstraeten L."/>
            <person name="Becker D."/>
            <person name="Lang D."/>
            <person name="Vosolsobe S."/>
            <person name="Rombauts S."/>
            <person name="Wilhelmsson P.K.I."/>
            <person name="Janitza P."/>
            <person name="Kern R."/>
            <person name="Heyl A."/>
            <person name="Rumpler F."/>
            <person name="Villalobos L.I.A.C."/>
            <person name="Clay J.M."/>
            <person name="Skokan R."/>
            <person name="Toyoda A."/>
            <person name="Suzuki Y."/>
            <person name="Kagoshima H."/>
            <person name="Schijlen E."/>
            <person name="Tajeshwar N."/>
            <person name="Catarino B."/>
            <person name="Hetherington A.J."/>
            <person name="Saltykova A."/>
            <person name="Bonnot C."/>
            <person name="Breuninger H."/>
            <person name="Symeonidi A."/>
            <person name="Radhakrishnan G.V."/>
            <person name="Van Nieuwerburgh F."/>
            <person name="Deforce D."/>
            <person name="Chang C."/>
            <person name="Karol K.G."/>
            <person name="Hedrich R."/>
            <person name="Ulvskov P."/>
            <person name="Glockner G."/>
            <person name="Delwiche C.F."/>
            <person name="Petrasek J."/>
            <person name="Van de Peer Y."/>
            <person name="Friml J."/>
            <person name="Beilby M."/>
            <person name="Dolan L."/>
            <person name="Kohara Y."/>
            <person name="Sugano S."/>
            <person name="Fujiyama A."/>
            <person name="Delaux P.-M."/>
            <person name="Quint M."/>
            <person name="TheiBen G."/>
            <person name="Hagemann M."/>
            <person name="Harholt J."/>
            <person name="Dunand C."/>
            <person name="Zachgo S."/>
            <person name="Langdale J."/>
            <person name="Maumus F."/>
            <person name="Straeten D.V.D."/>
            <person name="Gould S.B."/>
            <person name="Rensing S.A."/>
        </authorList>
    </citation>
    <scope>NUCLEOTIDE SEQUENCE [LARGE SCALE GENOMIC DNA]</scope>
    <source>
        <strain evidence="1 2">S276</strain>
    </source>
</reference>
<dbReference type="AlphaFoldDB" id="A0A388K326"/>
<sequence>MDVQYLRQGFTAGNVGTTSNYWGQCIQPSAYSQASAHTGASLETIHPCMSPTHSHRAVSLTGMKTRSCCQAEDRVSWVVEVMRWCPEKAVHFGSVSSDNWSGYGT</sequence>
<dbReference type="Gramene" id="GBG64461">
    <property type="protein sequence ID" value="GBG64461"/>
    <property type="gene ID" value="CBR_g44346"/>
</dbReference>
<protein>
    <submittedName>
        <fullName evidence="1">Uncharacterized protein</fullName>
    </submittedName>
</protein>
<dbReference type="EMBL" id="BFEA01000050">
    <property type="protein sequence ID" value="GBG64461.1"/>
    <property type="molecule type" value="Genomic_DNA"/>
</dbReference>
<keyword evidence="2" id="KW-1185">Reference proteome</keyword>
<proteinExistence type="predicted"/>
<gene>
    <name evidence="1" type="ORF">CBR_g44346</name>
</gene>
<evidence type="ECO:0000313" key="2">
    <source>
        <dbReference type="Proteomes" id="UP000265515"/>
    </source>
</evidence>
<dbReference type="Proteomes" id="UP000265515">
    <property type="component" value="Unassembled WGS sequence"/>
</dbReference>
<comment type="caution">
    <text evidence="1">The sequence shown here is derived from an EMBL/GenBank/DDBJ whole genome shotgun (WGS) entry which is preliminary data.</text>
</comment>
<name>A0A388K326_CHABU</name>
<organism evidence="1 2">
    <name type="scientific">Chara braunii</name>
    <name type="common">Braun's stonewort</name>
    <dbReference type="NCBI Taxonomy" id="69332"/>
    <lineage>
        <taxon>Eukaryota</taxon>
        <taxon>Viridiplantae</taxon>
        <taxon>Streptophyta</taxon>
        <taxon>Charophyceae</taxon>
        <taxon>Charales</taxon>
        <taxon>Characeae</taxon>
        <taxon>Chara</taxon>
    </lineage>
</organism>